<reference evidence="4" key="1">
    <citation type="journal article" date="2014" name="Front. Microbiol.">
        <title>High frequency of phylogenetically diverse reductive dehalogenase-homologous genes in deep subseafloor sedimentary metagenomes.</title>
        <authorList>
            <person name="Kawai M."/>
            <person name="Futagami T."/>
            <person name="Toyoda A."/>
            <person name="Takaki Y."/>
            <person name="Nishi S."/>
            <person name="Hori S."/>
            <person name="Arai W."/>
            <person name="Tsubouchi T."/>
            <person name="Morono Y."/>
            <person name="Uchiyama I."/>
            <person name="Ito T."/>
            <person name="Fujiyama A."/>
            <person name="Inagaki F."/>
            <person name="Takami H."/>
        </authorList>
    </citation>
    <scope>NUCLEOTIDE SEQUENCE</scope>
    <source>
        <strain evidence="4">Expedition CK06-06</strain>
    </source>
</reference>
<comment type="caution">
    <text evidence="4">The sequence shown here is derived from an EMBL/GenBank/DDBJ whole genome shotgun (WGS) entry which is preliminary data.</text>
</comment>
<feature type="domain" description="Ketoreductase" evidence="3">
    <location>
        <begin position="11"/>
        <end position="190"/>
    </location>
</feature>
<evidence type="ECO:0000313" key="4">
    <source>
        <dbReference type="EMBL" id="GAG59720.1"/>
    </source>
</evidence>
<dbReference type="GO" id="GO:0005975">
    <property type="term" value="P:carbohydrate metabolic process"/>
    <property type="evidence" value="ECO:0007669"/>
    <property type="project" value="UniProtKB-ARBA"/>
</dbReference>
<dbReference type="SMART" id="SM00822">
    <property type="entry name" value="PKS_KR"/>
    <property type="match status" value="1"/>
</dbReference>
<comment type="similarity">
    <text evidence="1">Belongs to the short-chain dehydrogenases/reductases (SDR) family.</text>
</comment>
<dbReference type="GO" id="GO:0016616">
    <property type="term" value="F:oxidoreductase activity, acting on the CH-OH group of donors, NAD or NADP as acceptor"/>
    <property type="evidence" value="ECO:0007669"/>
    <property type="project" value="TreeGrafter"/>
</dbReference>
<dbReference type="EMBL" id="BART01008903">
    <property type="protein sequence ID" value="GAG59720.1"/>
    <property type="molecule type" value="Genomic_DNA"/>
</dbReference>
<dbReference type="Pfam" id="PF13561">
    <property type="entry name" value="adh_short_C2"/>
    <property type="match status" value="1"/>
</dbReference>
<dbReference type="PRINTS" id="PR00080">
    <property type="entry name" value="SDRFAMILY"/>
</dbReference>
<dbReference type="PANTHER" id="PTHR42760:SF115">
    <property type="entry name" value="3-OXOACYL-[ACYL-CARRIER-PROTEIN] REDUCTASE FABG"/>
    <property type="match status" value="1"/>
</dbReference>
<sequence length="256" mass="27269">FVERFFALTGRNTVVIGGSGVLGSAMSEGLARAGANVAILGRSLTKAQRQAERLKAHGVSSLAIQADVTSKQALQAACDQIVSVWKRVDILVNAPGVNSATPFFDITEEEWEQIMATNLKGVFLACQVFGKQMLVQQSGNIINISSMASGPPLSKVFTYAVSKAGLNNLTQNLAREWAGDGIRVNAILPGFFPAEQNKKILTPERKAAIFRHTPMGRFGESGELIGTLLWLAAEKASSFVTGALIRVDGGFSAMSI</sequence>
<gene>
    <name evidence="4" type="ORF">S01H4_19893</name>
</gene>
<dbReference type="FunFam" id="3.40.50.720:FF:000240">
    <property type="entry name" value="SDR family oxidoreductase"/>
    <property type="match status" value="1"/>
</dbReference>
<protein>
    <recommendedName>
        <fullName evidence="3">Ketoreductase domain-containing protein</fullName>
    </recommendedName>
</protein>
<dbReference type="AlphaFoldDB" id="X0YTZ4"/>
<dbReference type="Gene3D" id="3.40.50.720">
    <property type="entry name" value="NAD(P)-binding Rossmann-like Domain"/>
    <property type="match status" value="1"/>
</dbReference>
<evidence type="ECO:0000256" key="1">
    <source>
        <dbReference type="ARBA" id="ARBA00006484"/>
    </source>
</evidence>
<feature type="non-terminal residue" evidence="4">
    <location>
        <position position="1"/>
    </location>
</feature>
<dbReference type="SUPFAM" id="SSF51735">
    <property type="entry name" value="NAD(P)-binding Rossmann-fold domains"/>
    <property type="match status" value="1"/>
</dbReference>
<dbReference type="PRINTS" id="PR00081">
    <property type="entry name" value="GDHRDH"/>
</dbReference>
<evidence type="ECO:0000259" key="3">
    <source>
        <dbReference type="SMART" id="SM00822"/>
    </source>
</evidence>
<dbReference type="InterPro" id="IPR020904">
    <property type="entry name" value="Sc_DH/Rdtase_CS"/>
</dbReference>
<organism evidence="4">
    <name type="scientific">marine sediment metagenome</name>
    <dbReference type="NCBI Taxonomy" id="412755"/>
    <lineage>
        <taxon>unclassified sequences</taxon>
        <taxon>metagenomes</taxon>
        <taxon>ecological metagenomes</taxon>
    </lineage>
</organism>
<dbReference type="InterPro" id="IPR002347">
    <property type="entry name" value="SDR_fam"/>
</dbReference>
<keyword evidence="2" id="KW-0560">Oxidoreductase</keyword>
<dbReference type="PANTHER" id="PTHR42760">
    <property type="entry name" value="SHORT-CHAIN DEHYDROGENASES/REDUCTASES FAMILY MEMBER"/>
    <property type="match status" value="1"/>
</dbReference>
<dbReference type="PROSITE" id="PS00061">
    <property type="entry name" value="ADH_SHORT"/>
    <property type="match status" value="1"/>
</dbReference>
<dbReference type="InterPro" id="IPR057326">
    <property type="entry name" value="KR_dom"/>
</dbReference>
<name>X0YTZ4_9ZZZZ</name>
<dbReference type="InterPro" id="IPR036291">
    <property type="entry name" value="NAD(P)-bd_dom_sf"/>
</dbReference>
<evidence type="ECO:0000256" key="2">
    <source>
        <dbReference type="ARBA" id="ARBA00023002"/>
    </source>
</evidence>
<proteinExistence type="inferred from homology"/>
<accession>X0YTZ4</accession>